<dbReference type="Gene3D" id="2.40.30.20">
    <property type="match status" value="1"/>
</dbReference>
<protein>
    <submittedName>
        <fullName evidence="1">Uncharacterized protein</fullName>
    </submittedName>
</protein>
<name>A0A6J5Q6I0_9CAUD</name>
<evidence type="ECO:0000313" key="1">
    <source>
        <dbReference type="EMBL" id="CAB4177956.1"/>
    </source>
</evidence>
<proteinExistence type="predicted"/>
<gene>
    <name evidence="1" type="ORF">UFOVP1009_18</name>
</gene>
<organism evidence="1">
    <name type="scientific">uncultured Caudovirales phage</name>
    <dbReference type="NCBI Taxonomy" id="2100421"/>
    <lineage>
        <taxon>Viruses</taxon>
        <taxon>Duplodnaviria</taxon>
        <taxon>Heunggongvirae</taxon>
        <taxon>Uroviricota</taxon>
        <taxon>Caudoviricetes</taxon>
        <taxon>Peduoviridae</taxon>
        <taxon>Maltschvirus</taxon>
        <taxon>Maltschvirus maltsch</taxon>
    </lineage>
</organism>
<dbReference type="InterPro" id="IPR023366">
    <property type="entry name" value="ATP_synth_asu-like_sf"/>
</dbReference>
<sequence length="573" mass="63009">MPQDVKELKFSNFSTGLNTTDSSHDFADSDLVIADNVNFKETGQVASWDAPLQIGNKIKVNSITATKLLGGKVFNSSQYIMASNGTNARLVKKYTFTGNITAYASGGTGLTTVTSNAHGLFDGDSITITGTTNYNGTYTISSTLTNTFKISIAYVSNDATGAFSSLGWKEVVSQNFDPDALCDMIIYSNKLWIVNGQTTNSNILNFISTSDVLTGLTTSCGLPAGINRLELHLERVWISYLNSLYVSIQYPTAANSDWDASRVYSGSEAPGLIQIDNNTEDTIQRLVSYFGSLVVFRKTSIHVVNGQTILSSTIQKSFNSKGFACPFSLGIADNAIYFLSETAVKQFQGISTKDQATQFDNISSQGIDRKIRSEISLSSNKTNWVGYAFQDRYYLSDKSTKILIFNEITNGWSPFTNSPAEIFFEESGILYFGYHDGIYQFNGSTTNSITSHIRTKDYNLGTDQFYKVVEKLTVLLSRLSSSSTVTLEWYLNGASTPSGTKSITVNGNQTQWDAGYTWDSGIKWDSTTINFLQDKQRWIGSCLTIAFGIKATGANRFSLSSLDLIFDQIRKES</sequence>
<accession>A0A6J5Q6I0</accession>
<reference evidence="1" key="1">
    <citation type="submission" date="2020-05" db="EMBL/GenBank/DDBJ databases">
        <authorList>
            <person name="Chiriac C."/>
            <person name="Salcher M."/>
            <person name="Ghai R."/>
            <person name="Kavagutti S V."/>
        </authorList>
    </citation>
    <scope>NUCLEOTIDE SEQUENCE</scope>
</reference>
<dbReference type="EMBL" id="LR796957">
    <property type="protein sequence ID" value="CAB4177956.1"/>
    <property type="molecule type" value="Genomic_DNA"/>
</dbReference>